<dbReference type="KEGG" id="tng:GSTEN00005340G001"/>
<comment type="caution">
    <text evidence="2">The sequence shown here is derived from an EMBL/GenBank/DDBJ whole genome shotgun (WGS) entry which is preliminary data.</text>
</comment>
<evidence type="ECO:0000313" key="2">
    <source>
        <dbReference type="EMBL" id="CAF90886.1"/>
    </source>
</evidence>
<organism evidence="2">
    <name type="scientific">Tetraodon nigroviridis</name>
    <name type="common">Spotted green pufferfish</name>
    <name type="synonym">Chelonodon nigroviridis</name>
    <dbReference type="NCBI Taxonomy" id="99883"/>
    <lineage>
        <taxon>Eukaryota</taxon>
        <taxon>Metazoa</taxon>
        <taxon>Chordata</taxon>
        <taxon>Craniata</taxon>
        <taxon>Vertebrata</taxon>
        <taxon>Euteleostomi</taxon>
        <taxon>Actinopterygii</taxon>
        <taxon>Neopterygii</taxon>
        <taxon>Teleostei</taxon>
        <taxon>Neoteleostei</taxon>
        <taxon>Acanthomorphata</taxon>
        <taxon>Eupercaria</taxon>
        <taxon>Tetraodontiformes</taxon>
        <taxon>Tetradontoidea</taxon>
        <taxon>Tetraodontidae</taxon>
        <taxon>Tetraodon</taxon>
    </lineage>
</organism>
<dbReference type="OrthoDB" id="8626508at2759"/>
<feature type="region of interest" description="Disordered" evidence="1">
    <location>
        <begin position="19"/>
        <end position="66"/>
    </location>
</feature>
<name>Q4T896_TETNG</name>
<dbReference type="AlphaFoldDB" id="Q4T896"/>
<reference evidence="2" key="2">
    <citation type="submission" date="2004-02" db="EMBL/GenBank/DDBJ databases">
        <authorList>
            <consortium name="Genoscope"/>
            <consortium name="Whitehead Institute Centre for Genome Research"/>
        </authorList>
    </citation>
    <scope>NUCLEOTIDE SEQUENCE</scope>
</reference>
<proteinExistence type="predicted"/>
<gene>
    <name evidence="2" type="ORF">GSTENG00005340001</name>
</gene>
<evidence type="ECO:0000256" key="1">
    <source>
        <dbReference type="SAM" id="MobiDB-lite"/>
    </source>
</evidence>
<protein>
    <submittedName>
        <fullName evidence="2">(spotted green pufferfish) hypothetical protein</fullName>
    </submittedName>
</protein>
<accession>Q4T896</accession>
<dbReference type="EMBL" id="CAAE01007860">
    <property type="protein sequence ID" value="CAF90886.1"/>
    <property type="molecule type" value="Genomic_DNA"/>
</dbReference>
<sequence length="66" mass="6895">MWRGNDRAGRCLYTFTVPSPVEASCPQAGARGGGPEDPAHRPGGHGVPAHRRGRGEPPRSRGPVPG</sequence>
<reference evidence="2" key="1">
    <citation type="journal article" date="2004" name="Nature">
        <title>Genome duplication in the teleost fish Tetraodon nigroviridis reveals the early vertebrate proto-karyotype.</title>
        <authorList>
            <person name="Jaillon O."/>
            <person name="Aury J.-M."/>
            <person name="Brunet F."/>
            <person name="Petit J.-L."/>
            <person name="Stange-Thomann N."/>
            <person name="Mauceli E."/>
            <person name="Bouneau L."/>
            <person name="Fischer C."/>
            <person name="Ozouf-Costaz C."/>
            <person name="Bernot A."/>
            <person name="Nicaud S."/>
            <person name="Jaffe D."/>
            <person name="Fisher S."/>
            <person name="Lutfalla G."/>
            <person name="Dossat C."/>
            <person name="Segurens B."/>
            <person name="Dasilva C."/>
            <person name="Salanoubat M."/>
            <person name="Levy M."/>
            <person name="Boudet N."/>
            <person name="Castellano S."/>
            <person name="Anthouard V."/>
            <person name="Jubin C."/>
            <person name="Castelli V."/>
            <person name="Katinka M."/>
            <person name="Vacherie B."/>
            <person name="Biemont C."/>
            <person name="Skalli Z."/>
            <person name="Cattolico L."/>
            <person name="Poulain J."/>
            <person name="De Berardinis V."/>
            <person name="Cruaud C."/>
            <person name="Duprat S."/>
            <person name="Brottier P."/>
            <person name="Coutanceau J.-P."/>
            <person name="Gouzy J."/>
            <person name="Parra G."/>
            <person name="Lardier G."/>
            <person name="Chapple C."/>
            <person name="McKernan K.J."/>
            <person name="McEwan P."/>
            <person name="Bosak S."/>
            <person name="Kellis M."/>
            <person name="Volff J.-N."/>
            <person name="Guigo R."/>
            <person name="Zody M.C."/>
            <person name="Mesirov J."/>
            <person name="Lindblad-Toh K."/>
            <person name="Birren B."/>
            <person name="Nusbaum C."/>
            <person name="Kahn D."/>
            <person name="Robinson-Rechavi M."/>
            <person name="Laudet V."/>
            <person name="Schachter V."/>
            <person name="Quetier F."/>
            <person name="Saurin W."/>
            <person name="Scarpelli C."/>
            <person name="Wincker P."/>
            <person name="Lander E.S."/>
            <person name="Weissenbach J."/>
            <person name="Roest Crollius H."/>
        </authorList>
    </citation>
    <scope>NUCLEOTIDE SEQUENCE [LARGE SCALE GENOMIC DNA]</scope>
</reference>